<dbReference type="EMBL" id="CP027753">
    <property type="protein sequence ID" value="AZE48343.1"/>
    <property type="molecule type" value="Genomic_DNA"/>
</dbReference>
<evidence type="ECO:0000313" key="2">
    <source>
        <dbReference type="EMBL" id="AZE48343.1"/>
    </source>
</evidence>
<feature type="transmembrane region" description="Helical" evidence="1">
    <location>
        <begin position="6"/>
        <end position="23"/>
    </location>
</feature>
<gene>
    <name evidence="2" type="ORF">C4K04_2671</name>
</gene>
<dbReference type="Proteomes" id="UP000268048">
    <property type="component" value="Chromosome"/>
</dbReference>
<protein>
    <submittedName>
        <fullName evidence="2">Uncharacterized protein</fullName>
    </submittedName>
</protein>
<dbReference type="AlphaFoldDB" id="A0A3G7TMN0"/>
<feature type="transmembrane region" description="Helical" evidence="1">
    <location>
        <begin position="30"/>
        <end position="53"/>
    </location>
</feature>
<organism evidence="2 3">
    <name type="scientific">Pseudomonas chlororaphis</name>
    <dbReference type="NCBI Taxonomy" id="587753"/>
    <lineage>
        <taxon>Bacteria</taxon>
        <taxon>Pseudomonadati</taxon>
        <taxon>Pseudomonadota</taxon>
        <taxon>Gammaproteobacteria</taxon>
        <taxon>Pseudomonadales</taxon>
        <taxon>Pseudomonadaceae</taxon>
        <taxon>Pseudomonas</taxon>
    </lineage>
</organism>
<evidence type="ECO:0000256" key="1">
    <source>
        <dbReference type="SAM" id="Phobius"/>
    </source>
</evidence>
<reference evidence="2 3" key="1">
    <citation type="submission" date="2018-03" db="EMBL/GenBank/DDBJ databases">
        <title>Diversity of phytobeneficial traits revealed by whole-genome analysis of worldwide-isolated phenazine-producing Pseudomonas spp.</title>
        <authorList>
            <person name="Biessy A."/>
            <person name="Novinscak A."/>
            <person name="Blom J."/>
            <person name="Leger G."/>
            <person name="Thomashow L.S."/>
            <person name="Cazorla F.M."/>
            <person name="Josic D."/>
            <person name="Filion M."/>
        </authorList>
    </citation>
    <scope>NUCLEOTIDE SEQUENCE [LARGE SCALE GENOMIC DNA]</scope>
    <source>
        <strain evidence="2 3">B25</strain>
    </source>
</reference>
<keyword evidence="1" id="KW-1133">Transmembrane helix</keyword>
<dbReference type="RefSeq" id="WP_124320337.1">
    <property type="nucleotide sequence ID" value="NZ_CP027753.1"/>
</dbReference>
<accession>A0A3G7TMN0</accession>
<sequence>METLVIVNALINLLTTLLAAWLMASSTQRLMLRVIMSLICTGGLADMSALVWIGIPPVWPGETVTHLGIVLVLILLIVQSRVPQGVPNGRVGSAQ</sequence>
<proteinExistence type="predicted"/>
<evidence type="ECO:0000313" key="3">
    <source>
        <dbReference type="Proteomes" id="UP000268048"/>
    </source>
</evidence>
<keyword evidence="1" id="KW-0472">Membrane</keyword>
<keyword evidence="1" id="KW-0812">Transmembrane</keyword>
<name>A0A3G7TMN0_9PSED</name>
<feature type="transmembrane region" description="Helical" evidence="1">
    <location>
        <begin position="59"/>
        <end position="78"/>
    </location>
</feature>